<protein>
    <submittedName>
        <fullName evidence="1">Signal peptide protein YSIRK family</fullName>
    </submittedName>
</protein>
<proteinExistence type="predicted"/>
<dbReference type="Proteomes" id="UP000018072">
    <property type="component" value="Unassembled WGS sequence"/>
</dbReference>
<dbReference type="AlphaFoldDB" id="R7H1F6"/>
<reference evidence="1" key="1">
    <citation type="submission" date="2012-11" db="EMBL/GenBank/DDBJ databases">
        <title>Dependencies among metagenomic species, viruses, plasmids and units of genetic variation.</title>
        <authorList>
            <person name="Nielsen H.B."/>
            <person name="Almeida M."/>
            <person name="Juncker A.S."/>
            <person name="Rasmussen S."/>
            <person name="Li J."/>
            <person name="Sunagawa S."/>
            <person name="Plichta D."/>
            <person name="Gautier L."/>
            <person name="Le Chatelier E."/>
            <person name="Peletier E."/>
            <person name="Bonde I."/>
            <person name="Nielsen T."/>
            <person name="Manichanh C."/>
            <person name="Arumugam M."/>
            <person name="Batto J."/>
            <person name="Santos M.B.Q.D."/>
            <person name="Blom N."/>
            <person name="Borruel N."/>
            <person name="Burgdorf K.S."/>
            <person name="Boumezbeur F."/>
            <person name="Casellas F."/>
            <person name="Dore J."/>
            <person name="Guarner F."/>
            <person name="Hansen T."/>
            <person name="Hildebrand F."/>
            <person name="Kaas R.S."/>
            <person name="Kennedy S."/>
            <person name="Kristiansen K."/>
            <person name="Kultima J.R."/>
            <person name="Leonard P."/>
            <person name="Levenez F."/>
            <person name="Lund O."/>
            <person name="Moumen B."/>
            <person name="Le Paslier D."/>
            <person name="Pons N."/>
            <person name="Pedersen O."/>
            <person name="Prifti E."/>
            <person name="Qin J."/>
            <person name="Raes J."/>
            <person name="Tap J."/>
            <person name="Tims S."/>
            <person name="Ussery D.W."/>
            <person name="Yamada T."/>
            <person name="MetaHit consortium"/>
            <person name="Renault P."/>
            <person name="Sicheritz-Ponten T."/>
            <person name="Bork P."/>
            <person name="Wang J."/>
            <person name="Brunak S."/>
            <person name="Ehrlich S.D."/>
        </authorList>
    </citation>
    <scope>NUCLEOTIDE SEQUENCE [LARGE SCALE GENOMIC DNA]</scope>
</reference>
<accession>R7H1F6</accession>
<comment type="caution">
    <text evidence="1">The sequence shown here is derived from an EMBL/GenBank/DDBJ whole genome shotgun (WGS) entry which is preliminary data.</text>
</comment>
<evidence type="ECO:0000313" key="1">
    <source>
        <dbReference type="EMBL" id="CDE32042.1"/>
    </source>
</evidence>
<gene>
    <name evidence="1" type="ORF">BN741_01198</name>
</gene>
<evidence type="ECO:0000313" key="2">
    <source>
        <dbReference type="Proteomes" id="UP000018072"/>
    </source>
</evidence>
<dbReference type="Gene3D" id="2.60.120.200">
    <property type="match status" value="1"/>
</dbReference>
<dbReference type="EMBL" id="CBIT010000116">
    <property type="protein sequence ID" value="CDE32042.1"/>
    <property type="molecule type" value="Genomic_DNA"/>
</dbReference>
<name>R7H1F6_9BACT</name>
<sequence length="171" mass="18836">MYYSDKTNDHNDFKLLKTFTHSGGKWDSYTVDLPEGASYFAIRCATKADNAYMLLLDDIVYKAGFGKLEGFRVYRNDKMIKELPATATSYDINFDPKAEPTRYSVSAVFTGGESAAATSDDCQTAIHGITIDAQHSADVYTIDGKLVMKNATSLSSLKRGVYVVNGVKIVK</sequence>
<dbReference type="STRING" id="1263103.BN741_01198"/>
<organism evidence="1 2">
    <name type="scientific">Leyella stercorea CAG:629</name>
    <dbReference type="NCBI Taxonomy" id="1263103"/>
    <lineage>
        <taxon>Bacteria</taxon>
        <taxon>Pseudomonadati</taxon>
        <taxon>Bacteroidota</taxon>
        <taxon>Bacteroidia</taxon>
        <taxon>Bacteroidales</taxon>
        <taxon>Prevotellaceae</taxon>
        <taxon>Leyella</taxon>
    </lineage>
</organism>
<dbReference type="Gene3D" id="2.60.40.10">
    <property type="entry name" value="Immunoglobulins"/>
    <property type="match status" value="1"/>
</dbReference>
<dbReference type="InterPro" id="IPR013783">
    <property type="entry name" value="Ig-like_fold"/>
</dbReference>